<dbReference type="Pfam" id="PF25954">
    <property type="entry name" value="Beta-barrel_RND_2"/>
    <property type="match status" value="1"/>
</dbReference>
<dbReference type="SUPFAM" id="SSF111369">
    <property type="entry name" value="HlyD-like secretion proteins"/>
    <property type="match status" value="1"/>
</dbReference>
<dbReference type="GO" id="GO:0015679">
    <property type="term" value="P:plasma membrane copper ion transport"/>
    <property type="evidence" value="ECO:0007669"/>
    <property type="project" value="TreeGrafter"/>
</dbReference>
<dbReference type="GO" id="GO:0060003">
    <property type="term" value="P:copper ion export"/>
    <property type="evidence" value="ECO:0007669"/>
    <property type="project" value="TreeGrafter"/>
</dbReference>
<keyword evidence="3" id="KW-0732">Signal</keyword>
<evidence type="ECO:0000259" key="5">
    <source>
        <dbReference type="Pfam" id="PF25973"/>
    </source>
</evidence>
<evidence type="ECO:0000259" key="6">
    <source>
        <dbReference type="Pfam" id="PF25975"/>
    </source>
</evidence>
<reference evidence="7 8" key="1">
    <citation type="submission" date="2019-08" db="EMBL/GenBank/DDBJ databases">
        <title>Complete genome sequence of Terriglobus albidus strain ORNL.</title>
        <authorList>
            <person name="Podar M."/>
        </authorList>
    </citation>
    <scope>NUCLEOTIDE SEQUENCE [LARGE SCALE GENOMIC DNA]</scope>
    <source>
        <strain evidence="7 8">ORNL</strain>
    </source>
</reference>
<evidence type="ECO:0000313" key="7">
    <source>
        <dbReference type="EMBL" id="QEE27520.1"/>
    </source>
</evidence>
<gene>
    <name evidence="7" type="ORF">FTW19_05555</name>
</gene>
<feature type="signal peptide" evidence="3">
    <location>
        <begin position="1"/>
        <end position="21"/>
    </location>
</feature>
<dbReference type="Pfam" id="PF25975">
    <property type="entry name" value="CzcB_C"/>
    <property type="match status" value="1"/>
</dbReference>
<dbReference type="Gene3D" id="2.40.30.170">
    <property type="match status" value="1"/>
</dbReference>
<comment type="similarity">
    <text evidence="1">Belongs to the membrane fusion protein (MFP) (TC 8.A.1) family.</text>
</comment>
<feature type="domain" description="CzcB-like C-terminal circularly permuted SH3-like" evidence="6">
    <location>
        <begin position="321"/>
        <end position="380"/>
    </location>
</feature>
<dbReference type="GO" id="GO:0022857">
    <property type="term" value="F:transmembrane transporter activity"/>
    <property type="evidence" value="ECO:0007669"/>
    <property type="project" value="InterPro"/>
</dbReference>
<evidence type="ECO:0000256" key="3">
    <source>
        <dbReference type="SAM" id="SignalP"/>
    </source>
</evidence>
<dbReference type="NCBIfam" id="TIGR01730">
    <property type="entry name" value="RND_mfp"/>
    <property type="match status" value="1"/>
</dbReference>
<dbReference type="GO" id="GO:0030313">
    <property type="term" value="C:cell envelope"/>
    <property type="evidence" value="ECO:0007669"/>
    <property type="project" value="TreeGrafter"/>
</dbReference>
<feature type="domain" description="CusB-like beta-barrel" evidence="4">
    <location>
        <begin position="238"/>
        <end position="314"/>
    </location>
</feature>
<dbReference type="OrthoDB" id="9806939at2"/>
<dbReference type="GO" id="GO:0016020">
    <property type="term" value="C:membrane"/>
    <property type="evidence" value="ECO:0007669"/>
    <property type="project" value="InterPro"/>
</dbReference>
<dbReference type="FunFam" id="2.40.30.170:FF:000010">
    <property type="entry name" value="Efflux RND transporter periplasmic adaptor subunit"/>
    <property type="match status" value="1"/>
</dbReference>
<dbReference type="PROSITE" id="PS51257">
    <property type="entry name" value="PROKAR_LIPOPROTEIN"/>
    <property type="match status" value="1"/>
</dbReference>
<keyword evidence="2" id="KW-0813">Transport</keyword>
<protein>
    <submittedName>
        <fullName evidence="7">Efflux RND transporter periplasmic adaptor subunit</fullName>
    </submittedName>
</protein>
<dbReference type="InterPro" id="IPR058792">
    <property type="entry name" value="Beta-barrel_RND_2"/>
</dbReference>
<dbReference type="Gene3D" id="2.40.420.20">
    <property type="match status" value="1"/>
</dbReference>
<dbReference type="EMBL" id="CP042806">
    <property type="protein sequence ID" value="QEE27520.1"/>
    <property type="molecule type" value="Genomic_DNA"/>
</dbReference>
<evidence type="ECO:0000259" key="4">
    <source>
        <dbReference type="Pfam" id="PF25954"/>
    </source>
</evidence>
<proteinExistence type="inferred from homology"/>
<feature type="chain" id="PRO_5022733068" evidence="3">
    <location>
        <begin position="22"/>
        <end position="383"/>
    </location>
</feature>
<dbReference type="InterPro" id="IPR058647">
    <property type="entry name" value="BSH_CzcB-like"/>
</dbReference>
<dbReference type="Proteomes" id="UP000321820">
    <property type="component" value="Chromosome"/>
</dbReference>
<dbReference type="InterPro" id="IPR058649">
    <property type="entry name" value="CzcB_C"/>
</dbReference>
<dbReference type="RefSeq" id="WP_147646711.1">
    <property type="nucleotide sequence ID" value="NZ_CP042806.1"/>
</dbReference>
<evidence type="ECO:0000313" key="8">
    <source>
        <dbReference type="Proteomes" id="UP000321820"/>
    </source>
</evidence>
<dbReference type="InterPro" id="IPR006143">
    <property type="entry name" value="RND_pump_MFP"/>
</dbReference>
<dbReference type="Pfam" id="PF25973">
    <property type="entry name" value="BSH_CzcB"/>
    <property type="match status" value="1"/>
</dbReference>
<sequence length="383" mass="40840">MKLSLISLFALCLLASGCSKKQDPANAAEKAVVSGSHIKLPVDSPQLARIQTQAASVEQVPQQELVLPAKIEADPTKVSHIALPVSGRIRQVLVALGDNVRQGQPVLTVDSPDAATAMSAYRQAQSNIAVSKALLAKADADLTRAKDLFAHGAAAEKDVFAADAVRVQSEQALVQAEASFEEAGKRLSVLGIQPGSVINQYITIRSSVTGKVTEINAVGGELRNDTSTPFLTVADLSTVWVSADVPEDQVRFVRVGSPVSITINSFPGEVFAAKVMRIGDTEDPQTRTIKVRAFLPNPQGRFRPDMFASIRAQQGAVELPTIPRSAVLESEGRITVFVERAKGDYEQVPVQFGWQGQDRVAVVSGIHAGDRVVVSGGMLLRGY</sequence>
<dbReference type="Gene3D" id="2.40.50.100">
    <property type="match status" value="1"/>
</dbReference>
<evidence type="ECO:0000256" key="2">
    <source>
        <dbReference type="ARBA" id="ARBA00022448"/>
    </source>
</evidence>
<dbReference type="AlphaFoldDB" id="A0A5B9EA45"/>
<dbReference type="PANTHER" id="PTHR30097">
    <property type="entry name" value="CATION EFFLUX SYSTEM PROTEIN CUSB"/>
    <property type="match status" value="1"/>
</dbReference>
<evidence type="ECO:0000256" key="1">
    <source>
        <dbReference type="ARBA" id="ARBA00009477"/>
    </source>
</evidence>
<dbReference type="Gene3D" id="1.20.1600.10">
    <property type="entry name" value="Outer membrane efflux proteins (OEP)"/>
    <property type="match status" value="1"/>
</dbReference>
<accession>A0A5B9EA45</accession>
<feature type="domain" description="CzcB-like barrel-sandwich hybrid" evidence="5">
    <location>
        <begin position="78"/>
        <end position="235"/>
    </location>
</feature>
<name>A0A5B9EA45_9BACT</name>
<dbReference type="KEGG" id="talb:FTW19_05555"/>
<keyword evidence="8" id="KW-1185">Reference proteome</keyword>
<organism evidence="7 8">
    <name type="scientific">Terriglobus albidus</name>
    <dbReference type="NCBI Taxonomy" id="1592106"/>
    <lineage>
        <taxon>Bacteria</taxon>
        <taxon>Pseudomonadati</taxon>
        <taxon>Acidobacteriota</taxon>
        <taxon>Terriglobia</taxon>
        <taxon>Terriglobales</taxon>
        <taxon>Acidobacteriaceae</taxon>
        <taxon>Terriglobus</taxon>
    </lineage>
</organism>
<dbReference type="PANTHER" id="PTHR30097:SF4">
    <property type="entry name" value="SLR6042 PROTEIN"/>
    <property type="match status" value="1"/>
</dbReference>
<dbReference type="InterPro" id="IPR051909">
    <property type="entry name" value="MFP_Cation_Efflux"/>
</dbReference>